<protein>
    <submittedName>
        <fullName evidence="3">Uncharacterized protein</fullName>
    </submittedName>
</protein>
<dbReference type="OrthoDB" id="306711at2759"/>
<dbReference type="Proteomes" id="UP000692954">
    <property type="component" value="Unassembled WGS sequence"/>
</dbReference>
<dbReference type="AlphaFoldDB" id="A0A8S1PHC2"/>
<proteinExistence type="predicted"/>
<evidence type="ECO:0000313" key="3">
    <source>
        <dbReference type="EMBL" id="CAD8102720.1"/>
    </source>
</evidence>
<reference evidence="3" key="1">
    <citation type="submission" date="2021-01" db="EMBL/GenBank/DDBJ databases">
        <authorList>
            <consortium name="Genoscope - CEA"/>
            <person name="William W."/>
        </authorList>
    </citation>
    <scope>NUCLEOTIDE SEQUENCE</scope>
</reference>
<keyword evidence="4" id="KW-1185">Reference proteome</keyword>
<evidence type="ECO:0000256" key="1">
    <source>
        <dbReference type="SAM" id="Coils"/>
    </source>
</evidence>
<feature type="compositionally biased region" description="Polar residues" evidence="2">
    <location>
        <begin position="31"/>
        <end position="40"/>
    </location>
</feature>
<organism evidence="3 4">
    <name type="scientific">Paramecium sonneborni</name>
    <dbReference type="NCBI Taxonomy" id="65129"/>
    <lineage>
        <taxon>Eukaryota</taxon>
        <taxon>Sar</taxon>
        <taxon>Alveolata</taxon>
        <taxon>Ciliophora</taxon>
        <taxon>Intramacronucleata</taxon>
        <taxon>Oligohymenophorea</taxon>
        <taxon>Peniculida</taxon>
        <taxon>Parameciidae</taxon>
        <taxon>Paramecium</taxon>
    </lineage>
</organism>
<evidence type="ECO:0000256" key="2">
    <source>
        <dbReference type="SAM" id="MobiDB-lite"/>
    </source>
</evidence>
<evidence type="ECO:0000313" key="4">
    <source>
        <dbReference type="Proteomes" id="UP000692954"/>
    </source>
</evidence>
<feature type="compositionally biased region" description="Basic and acidic residues" evidence="2">
    <location>
        <begin position="41"/>
        <end position="55"/>
    </location>
</feature>
<dbReference type="EMBL" id="CAJJDN010000078">
    <property type="protein sequence ID" value="CAD8102720.1"/>
    <property type="molecule type" value="Genomic_DNA"/>
</dbReference>
<comment type="caution">
    <text evidence="3">The sequence shown here is derived from an EMBL/GenBank/DDBJ whole genome shotgun (WGS) entry which is preliminary data.</text>
</comment>
<accession>A0A8S1PHC2</accession>
<keyword evidence="1" id="KW-0175">Coiled coil</keyword>
<feature type="coiled-coil region" evidence="1">
    <location>
        <begin position="63"/>
        <end position="519"/>
    </location>
</feature>
<name>A0A8S1PHC2_9CILI</name>
<gene>
    <name evidence="3" type="ORF">PSON_ATCC_30995.1.T0780165</name>
</gene>
<feature type="region of interest" description="Disordered" evidence="2">
    <location>
        <begin position="31"/>
        <end position="55"/>
    </location>
</feature>
<sequence length="560" mass="68047">MNQRDGQTEKIEKDFSRLLERYNRSKQVIDQLYQSGGKNDTTIRSEKNNKEEKEKEYVSRDKYNKMRSLNKELKITLKEYIDRTKELEQTIGGKDELIEKYEKELREQQENLYNQLQEQKEQILKEDQYARVNEDLRAQLTQAKQKLIKKKAKIQLLKDFQKSNDNKFEDQKQVFQQELERVQKLCEEFSNEIKDSEKRLICLSDENEQYKQLLDQKEEDRRYLELMIQDERDNANKINSKIQEFLDEKKILQITIENQGKKVQDLEELLKQADVRYQMLQGKLDQEKQGLICELQDTLQKRKQKTKQMQSQIQQLEQKLQEKQKEEIIVNKQIQDLQGEQIKLQSQLEDQKHKTDQVLNEQQFKIQEIKDLKGEIEKYRQNLQIQDDKLTKYDIQYQIDQKEKQKLVNEIEIFEQENRKLQHLLYEQDRDIDYMRQQQEQEILHIEKKVDSLITEVHVAREETNEWRRNANDLKRQLQQQEEQTNQFKAKYLKSKQNSKNLENEQRFLEEKVKLLENEKLLGEREALKNTVVQQKSVQQSKIKVLDEIQNMIKQHKYRE</sequence>